<dbReference type="NCBIfam" id="TIGR01315">
    <property type="entry name" value="5C_CHO_kinase"/>
    <property type="match status" value="1"/>
</dbReference>
<keyword evidence="7" id="KW-1185">Reference proteome</keyword>
<dbReference type="eggNOG" id="KOG2517">
    <property type="taxonomic scope" value="Eukaryota"/>
</dbReference>
<dbReference type="OMA" id="RPRENHA"/>
<dbReference type="Pfam" id="PF00370">
    <property type="entry name" value="FGGY_N"/>
    <property type="match status" value="1"/>
</dbReference>
<evidence type="ECO:0000259" key="5">
    <source>
        <dbReference type="Pfam" id="PF02782"/>
    </source>
</evidence>
<evidence type="ECO:0000259" key="4">
    <source>
        <dbReference type="Pfam" id="PF00370"/>
    </source>
</evidence>
<dbReference type="PANTHER" id="PTHR43435:SF4">
    <property type="entry name" value="FGGY CARBOHYDRATE KINASE DOMAIN-CONTAINING PROTEIN"/>
    <property type="match status" value="1"/>
</dbReference>
<gene>
    <name evidence="6" type="ORF">AMAG_16177</name>
</gene>
<evidence type="ECO:0000256" key="1">
    <source>
        <dbReference type="ARBA" id="ARBA00009156"/>
    </source>
</evidence>
<proteinExistence type="inferred from homology"/>
<dbReference type="Gene3D" id="1.20.58.2240">
    <property type="match status" value="1"/>
</dbReference>
<dbReference type="OrthoDB" id="203824at2759"/>
<evidence type="ECO:0000313" key="6">
    <source>
        <dbReference type="EMBL" id="KNE71617.1"/>
    </source>
</evidence>
<dbReference type="GO" id="GO:0019150">
    <property type="term" value="F:D-ribulokinase activity"/>
    <property type="evidence" value="ECO:0007669"/>
    <property type="project" value="TreeGrafter"/>
</dbReference>
<keyword evidence="3 6" id="KW-0418">Kinase</keyword>
<organism evidence="6 7">
    <name type="scientific">Allomyces macrogynus (strain ATCC 38327)</name>
    <name type="common">Allomyces javanicus var. macrogynus</name>
    <dbReference type="NCBI Taxonomy" id="578462"/>
    <lineage>
        <taxon>Eukaryota</taxon>
        <taxon>Fungi</taxon>
        <taxon>Fungi incertae sedis</taxon>
        <taxon>Blastocladiomycota</taxon>
        <taxon>Blastocladiomycetes</taxon>
        <taxon>Blastocladiales</taxon>
        <taxon>Blastocladiaceae</taxon>
        <taxon>Allomyces</taxon>
    </lineage>
</organism>
<dbReference type="Gene3D" id="3.30.420.40">
    <property type="match status" value="1"/>
</dbReference>
<dbReference type="STRING" id="578462.A0A0L0TA48"/>
<evidence type="ECO:0000256" key="3">
    <source>
        <dbReference type="ARBA" id="ARBA00022777"/>
    </source>
</evidence>
<feature type="domain" description="Carbohydrate kinase FGGY N-terminal" evidence="4">
    <location>
        <begin position="28"/>
        <end position="203"/>
    </location>
</feature>
<dbReference type="InterPro" id="IPR043129">
    <property type="entry name" value="ATPase_NBD"/>
</dbReference>
<dbReference type="InterPro" id="IPR018485">
    <property type="entry name" value="FGGY_C"/>
</dbReference>
<dbReference type="Pfam" id="PF02782">
    <property type="entry name" value="FGGY_C"/>
    <property type="match status" value="1"/>
</dbReference>
<reference evidence="7" key="2">
    <citation type="submission" date="2009-11" db="EMBL/GenBank/DDBJ databases">
        <title>The Genome Sequence of Allomyces macrogynus strain ATCC 38327.</title>
        <authorList>
            <consortium name="The Broad Institute Genome Sequencing Platform"/>
            <person name="Russ C."/>
            <person name="Cuomo C."/>
            <person name="Shea T."/>
            <person name="Young S.K."/>
            <person name="Zeng Q."/>
            <person name="Koehrsen M."/>
            <person name="Haas B."/>
            <person name="Borodovsky M."/>
            <person name="Guigo R."/>
            <person name="Alvarado L."/>
            <person name="Berlin A."/>
            <person name="Borenstein D."/>
            <person name="Chen Z."/>
            <person name="Engels R."/>
            <person name="Freedman E."/>
            <person name="Gellesch M."/>
            <person name="Goldberg J."/>
            <person name="Griggs A."/>
            <person name="Gujja S."/>
            <person name="Heiman D."/>
            <person name="Hepburn T."/>
            <person name="Howarth C."/>
            <person name="Jen D."/>
            <person name="Larson L."/>
            <person name="Lewis B."/>
            <person name="Mehta T."/>
            <person name="Park D."/>
            <person name="Pearson M."/>
            <person name="Roberts A."/>
            <person name="Saif S."/>
            <person name="Shenoy N."/>
            <person name="Sisk P."/>
            <person name="Stolte C."/>
            <person name="Sykes S."/>
            <person name="Walk T."/>
            <person name="White J."/>
            <person name="Yandava C."/>
            <person name="Burger G."/>
            <person name="Gray M.W."/>
            <person name="Holland P.W.H."/>
            <person name="King N."/>
            <person name="Lang F.B.F."/>
            <person name="Roger A.J."/>
            <person name="Ruiz-Trillo I."/>
            <person name="Lander E."/>
            <person name="Nusbaum C."/>
        </authorList>
    </citation>
    <scope>NUCLEOTIDE SEQUENCE [LARGE SCALE GENOMIC DNA]</scope>
    <source>
        <strain evidence="7">ATCC 38327</strain>
    </source>
</reference>
<dbReference type="PANTHER" id="PTHR43435">
    <property type="entry name" value="RIBULOKINASE"/>
    <property type="match status" value="1"/>
</dbReference>
<keyword evidence="2" id="KW-0808">Transferase</keyword>
<dbReference type="InterPro" id="IPR006003">
    <property type="entry name" value="FGGY_RbtK-like"/>
</dbReference>
<dbReference type="GO" id="GO:0005737">
    <property type="term" value="C:cytoplasm"/>
    <property type="evidence" value="ECO:0007669"/>
    <property type="project" value="TreeGrafter"/>
</dbReference>
<evidence type="ECO:0000313" key="7">
    <source>
        <dbReference type="Proteomes" id="UP000054350"/>
    </source>
</evidence>
<comment type="similarity">
    <text evidence="1">Belongs to the FGGY kinase family.</text>
</comment>
<dbReference type="InterPro" id="IPR018484">
    <property type="entry name" value="FGGY_N"/>
</dbReference>
<dbReference type="VEuPathDB" id="FungiDB:AMAG_16177"/>
<dbReference type="InterPro" id="IPR000577">
    <property type="entry name" value="Carb_kinase_FGGY"/>
</dbReference>
<dbReference type="GO" id="GO:0019321">
    <property type="term" value="P:pentose metabolic process"/>
    <property type="evidence" value="ECO:0007669"/>
    <property type="project" value="TreeGrafter"/>
</dbReference>
<protein>
    <submittedName>
        <fullName evidence="6">FGGY-family pentulose kinase</fullName>
    </submittedName>
</protein>
<dbReference type="AlphaFoldDB" id="A0A0L0TA48"/>
<dbReference type="EMBL" id="GG745373">
    <property type="protein sequence ID" value="KNE71617.1"/>
    <property type="molecule type" value="Genomic_DNA"/>
</dbReference>
<dbReference type="SUPFAM" id="SSF53067">
    <property type="entry name" value="Actin-like ATPase domain"/>
    <property type="match status" value="2"/>
</dbReference>
<feature type="domain" description="Carbohydrate kinase FGGY C-terminal" evidence="5">
    <location>
        <begin position="218"/>
        <end position="413"/>
    </location>
</feature>
<reference evidence="6 7" key="1">
    <citation type="submission" date="2009-11" db="EMBL/GenBank/DDBJ databases">
        <title>Annotation of Allomyces macrogynus ATCC 38327.</title>
        <authorList>
            <consortium name="The Broad Institute Genome Sequencing Platform"/>
            <person name="Russ C."/>
            <person name="Cuomo C."/>
            <person name="Burger G."/>
            <person name="Gray M.W."/>
            <person name="Holland P.W.H."/>
            <person name="King N."/>
            <person name="Lang F.B.F."/>
            <person name="Roger A.J."/>
            <person name="Ruiz-Trillo I."/>
            <person name="Young S.K."/>
            <person name="Zeng Q."/>
            <person name="Gargeya S."/>
            <person name="Fitzgerald M."/>
            <person name="Haas B."/>
            <person name="Abouelleil A."/>
            <person name="Alvarado L."/>
            <person name="Arachchi H.M."/>
            <person name="Berlin A."/>
            <person name="Chapman S.B."/>
            <person name="Gearin G."/>
            <person name="Goldberg J."/>
            <person name="Griggs A."/>
            <person name="Gujja S."/>
            <person name="Hansen M."/>
            <person name="Heiman D."/>
            <person name="Howarth C."/>
            <person name="Larimer J."/>
            <person name="Lui A."/>
            <person name="MacDonald P.J.P."/>
            <person name="McCowen C."/>
            <person name="Montmayeur A."/>
            <person name="Murphy C."/>
            <person name="Neiman D."/>
            <person name="Pearson M."/>
            <person name="Priest M."/>
            <person name="Roberts A."/>
            <person name="Saif S."/>
            <person name="Shea T."/>
            <person name="Sisk P."/>
            <person name="Stolte C."/>
            <person name="Sykes S."/>
            <person name="Wortman J."/>
            <person name="Nusbaum C."/>
            <person name="Birren B."/>
        </authorList>
    </citation>
    <scope>NUCLEOTIDE SEQUENCE [LARGE SCALE GENOMIC DNA]</scope>
    <source>
        <strain evidence="6 7">ATCC 38327</strain>
    </source>
</reference>
<accession>A0A0L0TA48</accession>
<name>A0A0L0TA48_ALLM3</name>
<evidence type="ECO:0000256" key="2">
    <source>
        <dbReference type="ARBA" id="ARBA00022679"/>
    </source>
</evidence>
<sequence>MAHVDPAHVAGIGFDATCSLVAVSATDTPVAVSTTHNAQWNIIMWMDHRADQETAVINATQHAVLDCTGGQISIEMEMPKLLWLHRHLPDTCKDAAHFFDLPDYLTWKATGGTADRSQCSLACKWTYLPKATSAAMGRTEGFQRDFLELIGLGGLDVAKLQSRLAHAVGERAGYLSEQAAAELGLTTKVAVGVSMIDAYAGAIATLAVPDTNPNNNLALISGTSSCHIAMSDKPIAIPGVWGPYEGVLLPDMFAMEGGQSAAGKLIDHVLASHPCFAETKDKATGEGKTIYEHLNASATWHLHVLPDFHGNRSPLSDATLRGMISGLDLDASVHSLALLYLATTQALALQTRHIIDAANTAGHDLRRICMSGGLAQNAVYVQVHADVTRLDVVLPKYPDASVVHGAAVLGAAATGAFGGLWDTMRALTQPGDTVHPSTDPSVVAFYDKKYRAFHAMYDHQRALREIMS</sequence>
<dbReference type="Proteomes" id="UP000054350">
    <property type="component" value="Unassembled WGS sequence"/>
</dbReference>
<dbReference type="CDD" id="cd07782">
    <property type="entry name" value="ASKHA_NBD_FGGY_D-RBK"/>
    <property type="match status" value="1"/>
</dbReference>
<dbReference type="PIRSF" id="PIRSF000538">
    <property type="entry name" value="GlpK"/>
    <property type="match status" value="1"/>
</dbReference>